<feature type="chain" id="PRO_5022211387" description="GH16 domain-containing protein" evidence="4">
    <location>
        <begin position="28"/>
        <end position="157"/>
    </location>
</feature>
<organism evidence="6 7">
    <name type="scientific">Malus baccata</name>
    <name type="common">Siberian crab apple</name>
    <name type="synonym">Pyrus baccata</name>
    <dbReference type="NCBI Taxonomy" id="106549"/>
    <lineage>
        <taxon>Eukaryota</taxon>
        <taxon>Viridiplantae</taxon>
        <taxon>Streptophyta</taxon>
        <taxon>Embryophyta</taxon>
        <taxon>Tracheophyta</taxon>
        <taxon>Spermatophyta</taxon>
        <taxon>Magnoliopsida</taxon>
        <taxon>eudicotyledons</taxon>
        <taxon>Gunneridae</taxon>
        <taxon>Pentapetalae</taxon>
        <taxon>rosids</taxon>
        <taxon>fabids</taxon>
        <taxon>Rosales</taxon>
        <taxon>Rosaceae</taxon>
        <taxon>Amygdaloideae</taxon>
        <taxon>Maleae</taxon>
        <taxon>Malus</taxon>
    </lineage>
</organism>
<feature type="active site" description="Nucleophile" evidence="3">
    <location>
        <position position="102"/>
    </location>
</feature>
<protein>
    <recommendedName>
        <fullName evidence="5">GH16 domain-containing protein</fullName>
    </recommendedName>
</protein>
<proteinExistence type="predicted"/>
<gene>
    <name evidence="6" type="ORF">C1H46_038615</name>
</gene>
<evidence type="ECO:0000256" key="1">
    <source>
        <dbReference type="ARBA" id="ARBA00022801"/>
    </source>
</evidence>
<evidence type="ECO:0000259" key="5">
    <source>
        <dbReference type="PROSITE" id="PS51762"/>
    </source>
</evidence>
<evidence type="ECO:0000313" key="7">
    <source>
        <dbReference type="Proteomes" id="UP000315295"/>
    </source>
</evidence>
<dbReference type="InterPro" id="IPR008264">
    <property type="entry name" value="Beta_glucanase"/>
</dbReference>
<name>A0A540KNP3_MALBA</name>
<feature type="domain" description="GH16" evidence="5">
    <location>
        <begin position="1"/>
        <end position="157"/>
    </location>
</feature>
<dbReference type="STRING" id="106549.A0A540KNP3"/>
<comment type="caution">
    <text evidence="6">The sequence shown here is derived from an EMBL/GenBank/DDBJ whole genome shotgun (WGS) entry which is preliminary data.</text>
</comment>
<dbReference type="Proteomes" id="UP000315295">
    <property type="component" value="Unassembled WGS sequence"/>
</dbReference>
<keyword evidence="4" id="KW-0732">Signal</keyword>
<evidence type="ECO:0000256" key="4">
    <source>
        <dbReference type="SAM" id="SignalP"/>
    </source>
</evidence>
<feature type="signal peptide" evidence="4">
    <location>
        <begin position="1"/>
        <end position="27"/>
    </location>
</feature>
<dbReference type="InterPro" id="IPR013320">
    <property type="entry name" value="ConA-like_dom_sf"/>
</dbReference>
<dbReference type="EMBL" id="VIEB01001070">
    <property type="protein sequence ID" value="TQD75846.1"/>
    <property type="molecule type" value="Genomic_DNA"/>
</dbReference>
<keyword evidence="1" id="KW-0378">Hydrolase</keyword>
<keyword evidence="7" id="KW-1185">Reference proteome</keyword>
<accession>A0A540KNP3</accession>
<dbReference type="Gene3D" id="2.60.120.200">
    <property type="match status" value="1"/>
</dbReference>
<dbReference type="SUPFAM" id="SSF49899">
    <property type="entry name" value="Concanavalin A-like lectins/glucanases"/>
    <property type="match status" value="1"/>
</dbReference>
<evidence type="ECO:0000313" key="6">
    <source>
        <dbReference type="EMBL" id="TQD75846.1"/>
    </source>
</evidence>
<dbReference type="PANTHER" id="PTHR31062">
    <property type="entry name" value="XYLOGLUCAN ENDOTRANSGLUCOSYLASE/HYDROLASE PROTEIN 8-RELATED"/>
    <property type="match status" value="1"/>
</dbReference>
<dbReference type="AlphaFoldDB" id="A0A540KNP3"/>
<reference evidence="6 7" key="1">
    <citation type="journal article" date="2019" name="G3 (Bethesda)">
        <title>Sequencing of a Wild Apple (Malus baccata) Genome Unravels the Differences Between Cultivated and Wild Apple Species Regarding Disease Resistance and Cold Tolerance.</title>
        <authorList>
            <person name="Chen X."/>
        </authorList>
    </citation>
    <scope>NUCLEOTIDE SEQUENCE [LARGE SCALE GENOMIC DNA]</scope>
    <source>
        <strain evidence="7">cv. Shandingzi</strain>
        <tissue evidence="6">Leaves</tissue>
    </source>
</reference>
<evidence type="ECO:0000256" key="2">
    <source>
        <dbReference type="ARBA" id="ARBA00023295"/>
    </source>
</evidence>
<sequence length="157" mass="17778">MAVPAFGIMAFSLSAFVIFALLGLVSSAKFEELFQPTWALDHFNYEGEQVHMKLDNFSGAGFQSKNKYLFGKVSIQIKLIEGDSAGTVTAFYMSSDGPLHDEFDFEFLGNTTGEPYSVQTNIYVNGVGNREQRLNLWFDPTTEFHSYSIFWNRRQVV</sequence>
<dbReference type="InterPro" id="IPR044791">
    <property type="entry name" value="Beta-glucanase/XTH"/>
</dbReference>
<keyword evidence="2" id="KW-0326">Glycosidase</keyword>
<evidence type="ECO:0000256" key="3">
    <source>
        <dbReference type="PIRSR" id="PIRSR608264-1"/>
    </source>
</evidence>
<dbReference type="PROSITE" id="PS51762">
    <property type="entry name" value="GH16_2"/>
    <property type="match status" value="1"/>
</dbReference>
<dbReference type="InterPro" id="IPR000757">
    <property type="entry name" value="Beta-glucanase-like"/>
</dbReference>
<dbReference type="Pfam" id="PF00722">
    <property type="entry name" value="Glyco_hydro_16"/>
    <property type="match status" value="1"/>
</dbReference>
<dbReference type="PRINTS" id="PR00737">
    <property type="entry name" value="GLHYDRLASE16"/>
</dbReference>
<dbReference type="GO" id="GO:0005975">
    <property type="term" value="P:carbohydrate metabolic process"/>
    <property type="evidence" value="ECO:0007669"/>
    <property type="project" value="InterPro"/>
</dbReference>
<feature type="active site" description="Proton donor" evidence="3">
    <location>
        <position position="106"/>
    </location>
</feature>
<dbReference type="GO" id="GO:0004553">
    <property type="term" value="F:hydrolase activity, hydrolyzing O-glycosyl compounds"/>
    <property type="evidence" value="ECO:0007669"/>
    <property type="project" value="InterPro"/>
</dbReference>